<evidence type="ECO:0000256" key="1">
    <source>
        <dbReference type="SAM" id="MobiDB-lite"/>
    </source>
</evidence>
<protein>
    <submittedName>
        <fullName evidence="2">Uncharacterized protein</fullName>
    </submittedName>
</protein>
<gene>
    <name evidence="2" type="ORF">E4U42_002209</name>
</gene>
<proteinExistence type="predicted"/>
<dbReference type="AlphaFoldDB" id="A0A8K0J8B0"/>
<dbReference type="Proteomes" id="UP000811619">
    <property type="component" value="Unassembled WGS sequence"/>
</dbReference>
<comment type="caution">
    <text evidence="2">The sequence shown here is derived from an EMBL/GenBank/DDBJ whole genome shotgun (WGS) entry which is preliminary data.</text>
</comment>
<keyword evidence="3" id="KW-1185">Reference proteome</keyword>
<sequence>GRQDWEGDVDAAPVPADDWDAEIERAVERRLVQVMFTVPKERLRVVNGEDPDPDADPVTDAPWPDLHITPPTPAADRDPAPPLEVVSADEPVGRLSHSTDDSGRRSVGGVYVAEAVRFERPRGRVLRMVQSIERERPLSGGSRGSSGGDKSVRTV</sequence>
<feature type="non-terminal residue" evidence="2">
    <location>
        <position position="1"/>
    </location>
</feature>
<name>A0A8K0J8B0_9HYPO</name>
<feature type="region of interest" description="Disordered" evidence="1">
    <location>
        <begin position="45"/>
        <end position="106"/>
    </location>
</feature>
<feature type="region of interest" description="Disordered" evidence="1">
    <location>
        <begin position="130"/>
        <end position="155"/>
    </location>
</feature>
<accession>A0A8K0J8B0</accession>
<evidence type="ECO:0000313" key="3">
    <source>
        <dbReference type="Proteomes" id="UP000811619"/>
    </source>
</evidence>
<dbReference type="OrthoDB" id="205993at2759"/>
<dbReference type="EMBL" id="SRPY01000179">
    <property type="protein sequence ID" value="KAG5927458.1"/>
    <property type="molecule type" value="Genomic_DNA"/>
</dbReference>
<reference evidence="2" key="1">
    <citation type="journal article" date="2020" name="bioRxiv">
        <title>Whole genome comparisons of ergot fungi reveals the divergence and evolution of species within the genus Claviceps are the result of varying mechanisms driving genome evolution and host range expansion.</title>
        <authorList>
            <person name="Wyka S.A."/>
            <person name="Mondo S.J."/>
            <person name="Liu M."/>
            <person name="Dettman J."/>
            <person name="Nalam V."/>
            <person name="Broders K.D."/>
        </authorList>
    </citation>
    <scope>NUCLEOTIDE SEQUENCE</scope>
    <source>
        <strain evidence="2">CCC 489</strain>
    </source>
</reference>
<evidence type="ECO:0000313" key="2">
    <source>
        <dbReference type="EMBL" id="KAG5927458.1"/>
    </source>
</evidence>
<organism evidence="2 3">
    <name type="scientific">Claviceps africana</name>
    <dbReference type="NCBI Taxonomy" id="83212"/>
    <lineage>
        <taxon>Eukaryota</taxon>
        <taxon>Fungi</taxon>
        <taxon>Dikarya</taxon>
        <taxon>Ascomycota</taxon>
        <taxon>Pezizomycotina</taxon>
        <taxon>Sordariomycetes</taxon>
        <taxon>Hypocreomycetidae</taxon>
        <taxon>Hypocreales</taxon>
        <taxon>Clavicipitaceae</taxon>
        <taxon>Claviceps</taxon>
    </lineage>
</organism>